<feature type="transmembrane region" description="Helical" evidence="2">
    <location>
        <begin position="139"/>
        <end position="161"/>
    </location>
</feature>
<evidence type="ECO:0000256" key="2">
    <source>
        <dbReference type="SAM" id="Phobius"/>
    </source>
</evidence>
<dbReference type="Proteomes" id="UP000532273">
    <property type="component" value="Unassembled WGS sequence"/>
</dbReference>
<reference evidence="6" key="2">
    <citation type="journal article" date="2019" name="Int. J. Syst. Evol. Microbiol.">
        <title>The Global Catalogue of Microorganisms (GCM) 10K type strain sequencing project: providing services to taxonomists for standard genome sequencing and annotation.</title>
        <authorList>
            <consortium name="The Broad Institute Genomics Platform"/>
            <consortium name="The Broad Institute Genome Sequencing Center for Infectious Disease"/>
            <person name="Wu L."/>
            <person name="Ma J."/>
        </authorList>
    </citation>
    <scope>NUCLEOTIDE SEQUENCE [LARGE SCALE GENOMIC DNA]</scope>
    <source>
        <strain evidence="6">CGMCC 1.15287</strain>
    </source>
</reference>
<dbReference type="EMBL" id="BMHZ01000002">
    <property type="protein sequence ID" value="GGH02762.1"/>
    <property type="molecule type" value="Genomic_DNA"/>
</dbReference>
<reference evidence="3" key="1">
    <citation type="journal article" date="2014" name="Int. J. Syst. Evol. Microbiol.">
        <title>Complete genome of a new Firmicutes species belonging to the dominant human colonic microbiota ('Ruminococcus bicirculans') reveals two chromosomes and a selective capacity to utilize plant glucans.</title>
        <authorList>
            <consortium name="NISC Comparative Sequencing Program"/>
            <person name="Wegmann U."/>
            <person name="Louis P."/>
            <person name="Goesmann A."/>
            <person name="Henrissat B."/>
            <person name="Duncan S.H."/>
            <person name="Flint H.J."/>
        </authorList>
    </citation>
    <scope>NUCLEOTIDE SEQUENCE</scope>
    <source>
        <strain evidence="3">CGMCC 1.15287</strain>
    </source>
</reference>
<name>A0A7W6K9B0_9SPHI</name>
<feature type="region of interest" description="Disordered" evidence="1">
    <location>
        <begin position="107"/>
        <end position="128"/>
    </location>
</feature>
<reference evidence="3" key="4">
    <citation type="submission" date="2024-05" db="EMBL/GenBank/DDBJ databases">
        <authorList>
            <person name="Sun Q."/>
            <person name="Zhou Y."/>
        </authorList>
    </citation>
    <scope>NUCLEOTIDE SEQUENCE</scope>
    <source>
        <strain evidence="3">CGMCC 1.15287</strain>
    </source>
</reference>
<evidence type="ECO:0000313" key="5">
    <source>
        <dbReference type="Proteomes" id="UP000532273"/>
    </source>
</evidence>
<organism evidence="4 5">
    <name type="scientific">Pedobacter zeae</name>
    <dbReference type="NCBI Taxonomy" id="1737356"/>
    <lineage>
        <taxon>Bacteria</taxon>
        <taxon>Pseudomonadati</taxon>
        <taxon>Bacteroidota</taxon>
        <taxon>Sphingobacteriia</taxon>
        <taxon>Sphingobacteriales</taxon>
        <taxon>Sphingobacteriaceae</taxon>
        <taxon>Pedobacter</taxon>
    </lineage>
</organism>
<dbReference type="EMBL" id="JACIEF010000001">
    <property type="protein sequence ID" value="MBB4106621.1"/>
    <property type="molecule type" value="Genomic_DNA"/>
</dbReference>
<keyword evidence="2" id="KW-0472">Membrane</keyword>
<keyword evidence="2" id="KW-1133">Transmembrane helix</keyword>
<evidence type="ECO:0000313" key="3">
    <source>
        <dbReference type="EMBL" id="GGH02762.1"/>
    </source>
</evidence>
<comment type="caution">
    <text evidence="4">The sequence shown here is derived from an EMBL/GenBank/DDBJ whole genome shotgun (WGS) entry which is preliminary data.</text>
</comment>
<evidence type="ECO:0000313" key="4">
    <source>
        <dbReference type="EMBL" id="MBB4106621.1"/>
    </source>
</evidence>
<reference evidence="4 5" key="3">
    <citation type="submission" date="2020-08" db="EMBL/GenBank/DDBJ databases">
        <title>Genomic Encyclopedia of Type Strains, Phase IV (KMG-IV): sequencing the most valuable type-strain genomes for metagenomic binning, comparative biology and taxonomic classification.</title>
        <authorList>
            <person name="Goeker M."/>
        </authorList>
    </citation>
    <scope>NUCLEOTIDE SEQUENCE [LARGE SCALE GENOMIC DNA]</scope>
    <source>
        <strain evidence="4 5">DSM 100774</strain>
    </source>
</reference>
<keyword evidence="6" id="KW-1185">Reference proteome</keyword>
<keyword evidence="2" id="KW-0812">Transmembrane</keyword>
<evidence type="ECO:0000313" key="6">
    <source>
        <dbReference type="Proteomes" id="UP000642938"/>
    </source>
</evidence>
<dbReference type="RefSeq" id="WP_183759870.1">
    <property type="nucleotide sequence ID" value="NZ_BMHZ01000002.1"/>
</dbReference>
<dbReference type="AlphaFoldDB" id="A0A7W6K9B0"/>
<dbReference type="Proteomes" id="UP000642938">
    <property type="component" value="Unassembled WGS sequence"/>
</dbReference>
<evidence type="ECO:0000256" key="1">
    <source>
        <dbReference type="SAM" id="MobiDB-lite"/>
    </source>
</evidence>
<dbReference type="PROSITE" id="PS51257">
    <property type="entry name" value="PROKAR_LIPOPROTEIN"/>
    <property type="match status" value="1"/>
</dbReference>
<protein>
    <submittedName>
        <fullName evidence="4">Uncharacterized protein</fullName>
    </submittedName>
</protein>
<proteinExistence type="predicted"/>
<accession>A0A7W6K9B0</accession>
<sequence length="171" mass="18837">MKRAIKLILICGSVGFLAQSCAVKRESSRSLEYVGSAERLTSREVEAKLVNKFYGDTLKGNWTPDTTGADSTEVESAGIRMKVKATKTPKGTRFDFTAIAKPVARSELNTSSKTTDHQKNAVAVQANESDSKKTNSFTGWVWLGLALVAIGLLILFLPKLIRKFLTPRKWK</sequence>
<gene>
    <name evidence="3" type="ORF">GCM10007422_17410</name>
    <name evidence="4" type="ORF">GGQ60_000581</name>
</gene>